<feature type="transmembrane region" description="Helical" evidence="1">
    <location>
        <begin position="37"/>
        <end position="56"/>
    </location>
</feature>
<accession>A0A1B6L8I7</accession>
<keyword evidence="1" id="KW-0812">Transmembrane</keyword>
<name>A0A1B6L8I7_9HEMI</name>
<evidence type="ECO:0000313" key="2">
    <source>
        <dbReference type="EMBL" id="JAT19844.1"/>
    </source>
</evidence>
<dbReference type="AlphaFoldDB" id="A0A1B6L8I7"/>
<dbReference type="EMBL" id="GEBQ01020133">
    <property type="protein sequence ID" value="JAT19844.1"/>
    <property type="molecule type" value="Transcribed_RNA"/>
</dbReference>
<dbReference type="PANTHER" id="PTHR21780">
    <property type="entry name" value="TRANSMEMBRANE PROTEIN 209"/>
    <property type="match status" value="1"/>
</dbReference>
<dbReference type="Pfam" id="PF09786">
    <property type="entry name" value="CytochromB561_N"/>
    <property type="match status" value="1"/>
</dbReference>
<dbReference type="PANTHER" id="PTHR21780:SF0">
    <property type="entry name" value="TRANSMEMBRANE PROTEIN 209"/>
    <property type="match status" value="1"/>
</dbReference>
<reference evidence="2" key="1">
    <citation type="submission" date="2015-11" db="EMBL/GenBank/DDBJ databases">
        <title>De novo transcriptome assembly of four potential Pierce s Disease insect vectors from Arizona vineyards.</title>
        <authorList>
            <person name="Tassone E.E."/>
        </authorList>
    </citation>
    <scope>NUCLEOTIDE SEQUENCE</scope>
</reference>
<evidence type="ECO:0008006" key="3">
    <source>
        <dbReference type="Google" id="ProtNLM"/>
    </source>
</evidence>
<organism evidence="2">
    <name type="scientific">Graphocephala atropunctata</name>
    <dbReference type="NCBI Taxonomy" id="36148"/>
    <lineage>
        <taxon>Eukaryota</taxon>
        <taxon>Metazoa</taxon>
        <taxon>Ecdysozoa</taxon>
        <taxon>Arthropoda</taxon>
        <taxon>Hexapoda</taxon>
        <taxon>Insecta</taxon>
        <taxon>Pterygota</taxon>
        <taxon>Neoptera</taxon>
        <taxon>Paraneoptera</taxon>
        <taxon>Hemiptera</taxon>
        <taxon>Auchenorrhyncha</taxon>
        <taxon>Membracoidea</taxon>
        <taxon>Cicadellidae</taxon>
        <taxon>Cicadellinae</taxon>
        <taxon>Cicadellini</taxon>
        <taxon>Graphocephala</taxon>
    </lineage>
</organism>
<sequence length="524" mass="58673">MNNTMETKLSPRGRKTMPEMEQTMIITKELKKMKDSLLWGIINGVILAFVAYDIMYTCPLYSATAHMIEHFVAVILLLNTVFHVSRYIWTSATLQPVVLSPKQKSLLGLKESDYYYRTATSTPVKPMSPQLEPTMCVTPLNMSTNSWLSSSILSHCDPNESITSGNLNSSVPSWLYQSKSSPTNSYQSPILATSEVIQDESTLQQYLREFDSLEKSSVVETSMEQPSNMLSGFWSHPASRTATDISPLLRRCTYQMSLSPAQTQSGVGSGDETGSPSPFQYADVWRKNKINPTLLTEWTANLRMWISQTILERLVSEIRNVDTALHAQGLVDISVGVVGLERLNKTAQIPQVALNVPSLTRLVPFLDLSQNQEYLVSRIKELARGGCMSEYRWNSGGMWEGKEWAPPLPTDAALVLHLLATYLDCQLPQTSLPDSRPFSSHHLVRLPHKPMPGQLCVVETSTSPPNYILQTNTDTFHTPKGRNNLFFTILLFLHTVKTKEHGILGRINLGRSGINMLWTIDSDS</sequence>
<protein>
    <recommendedName>
        <fullName evidence="3">Transmembrane protein 209</fullName>
    </recommendedName>
</protein>
<keyword evidence="1" id="KW-1133">Transmembrane helix</keyword>
<keyword evidence="1" id="KW-0472">Membrane</keyword>
<gene>
    <name evidence="2" type="ORF">g.23612</name>
</gene>
<dbReference type="GO" id="GO:0016020">
    <property type="term" value="C:membrane"/>
    <property type="evidence" value="ECO:0007669"/>
    <property type="project" value="TreeGrafter"/>
</dbReference>
<evidence type="ECO:0000256" key="1">
    <source>
        <dbReference type="SAM" id="Phobius"/>
    </source>
</evidence>
<dbReference type="InterPro" id="IPR019176">
    <property type="entry name" value="Cytochrome_B561-rel"/>
</dbReference>
<proteinExistence type="predicted"/>